<proteinExistence type="predicted"/>
<organism evidence="1 2">
    <name type="scientific">Persicimonas caeni</name>
    <dbReference type="NCBI Taxonomy" id="2292766"/>
    <lineage>
        <taxon>Bacteria</taxon>
        <taxon>Deltaproteobacteria</taxon>
        <taxon>Bradymonadales</taxon>
        <taxon>Bradymonadaceae</taxon>
        <taxon>Persicimonas</taxon>
    </lineage>
</organism>
<keyword evidence="2" id="KW-1185">Reference proteome</keyword>
<protein>
    <submittedName>
        <fullName evidence="1">Uncharacterized protein</fullName>
    </submittedName>
</protein>
<evidence type="ECO:0000313" key="2">
    <source>
        <dbReference type="Proteomes" id="UP000315995"/>
    </source>
</evidence>
<dbReference type="RefSeq" id="WP_141198688.1">
    <property type="nucleotide sequence ID" value="NZ_CP041186.1"/>
</dbReference>
<dbReference type="AlphaFoldDB" id="A0A4Y6PV57"/>
<name>A0A4Y6PV57_PERCE</name>
<gene>
    <name evidence="1" type="ORF">FIV42_16160</name>
</gene>
<sequence>MAVDLAVDLDKYTDDPTIRELLELLFDAGEHLTPELQKTLLDADAALDDALRAILNDPQSAYVGAPGQGWAPLHAATLLAARRAKDDNDPRLAS</sequence>
<dbReference type="Proteomes" id="UP000315995">
    <property type="component" value="Chromosome"/>
</dbReference>
<dbReference type="EMBL" id="CP041186">
    <property type="protein sequence ID" value="QDG52216.1"/>
    <property type="molecule type" value="Genomic_DNA"/>
</dbReference>
<reference evidence="1 2" key="1">
    <citation type="submission" date="2019-06" db="EMBL/GenBank/DDBJ databases">
        <title>Persicimonas caeni gen. nov., sp. nov., a predatory bacterium isolated from solar saltern.</title>
        <authorList>
            <person name="Wang S."/>
        </authorList>
    </citation>
    <scope>NUCLEOTIDE SEQUENCE [LARGE SCALE GENOMIC DNA]</scope>
    <source>
        <strain evidence="1 2">YN101</strain>
    </source>
</reference>
<evidence type="ECO:0000313" key="1">
    <source>
        <dbReference type="EMBL" id="QDG52216.1"/>
    </source>
</evidence>
<accession>A0A4Y6PV57</accession>
<accession>A0A5B8Y811</accession>